<dbReference type="PANTHER" id="PTHR46830:SF1">
    <property type="entry name" value="ALPHA-1,4-N-ACETYLGLUCOSAMINYLTRANSFERASE"/>
    <property type="match status" value="1"/>
</dbReference>
<organism evidence="1 2">
    <name type="scientific">Daphnia galeata</name>
    <dbReference type="NCBI Taxonomy" id="27404"/>
    <lineage>
        <taxon>Eukaryota</taxon>
        <taxon>Metazoa</taxon>
        <taxon>Ecdysozoa</taxon>
        <taxon>Arthropoda</taxon>
        <taxon>Crustacea</taxon>
        <taxon>Branchiopoda</taxon>
        <taxon>Diplostraca</taxon>
        <taxon>Cladocera</taxon>
        <taxon>Anomopoda</taxon>
        <taxon>Daphniidae</taxon>
        <taxon>Daphnia</taxon>
    </lineage>
</organism>
<dbReference type="Proteomes" id="UP000789390">
    <property type="component" value="Unassembled WGS sequence"/>
</dbReference>
<dbReference type="Pfam" id="PF04488">
    <property type="entry name" value="Gly_transf_sug"/>
    <property type="match status" value="1"/>
</dbReference>
<dbReference type="PANTHER" id="PTHR46830">
    <property type="entry name" value="TRANSFERASE, PUTATIVE-RELATED"/>
    <property type="match status" value="1"/>
</dbReference>
<gene>
    <name evidence="1" type="ORF">DGAL_LOCUS10474</name>
</gene>
<evidence type="ECO:0000313" key="2">
    <source>
        <dbReference type="Proteomes" id="UP000789390"/>
    </source>
</evidence>
<dbReference type="SUPFAM" id="SSF53448">
    <property type="entry name" value="Nucleotide-diphospho-sugar transferases"/>
    <property type="match status" value="1"/>
</dbReference>
<comment type="caution">
    <text evidence="1">The sequence shown here is derived from an EMBL/GenBank/DDBJ whole genome shotgun (WGS) entry which is preliminary data.</text>
</comment>
<dbReference type="Gene3D" id="3.90.550.20">
    <property type="match status" value="1"/>
</dbReference>
<sequence length="382" mass="45186">MRNPNKKLIVSVLVSSLILYTSLNLFLTFYDERWNETDVTTLLPEYYLDSPLESPLMGDDGELAITESADLFFYGFDNETGRTFDGLLIVPNIIHYIRYNETNFSFIDYVCLRSAYLAQKPDRIYLHSIVKEKHFTGVYWQWIAKSERDLYNRIVIQPLDLPKEIFGQSLSDDWQLFYGSDIARIQILMEYGGIYLDNDVYVVRNLSAYRKYEIAMGWGEGEFIGNQVIIAHRRARYLSLWLDCYRKYKPDLWYYNAGERPIVEILYKKPELMHRVKVRLGVSQLMDKLYEFQDWPNWSQNYDTIHLLMNHRDYLDSHFKEYGELNERNIQNYPYIFGKLARLVVPADRLPSPSTTTNGERITLKNTSHPQTTHNVNILKFS</sequence>
<keyword evidence="2" id="KW-1185">Reference proteome</keyword>
<reference evidence="1" key="1">
    <citation type="submission" date="2021-11" db="EMBL/GenBank/DDBJ databases">
        <authorList>
            <person name="Schell T."/>
        </authorList>
    </citation>
    <scope>NUCLEOTIDE SEQUENCE</scope>
    <source>
        <strain evidence="1">M5</strain>
    </source>
</reference>
<name>A0A8J2RWE4_9CRUS</name>
<dbReference type="OrthoDB" id="409543at2759"/>
<protein>
    <recommendedName>
        <fullName evidence="3">Alpha-1,4-N-acetylglucosaminyltransferase</fullName>
    </recommendedName>
</protein>
<evidence type="ECO:0008006" key="3">
    <source>
        <dbReference type="Google" id="ProtNLM"/>
    </source>
</evidence>
<evidence type="ECO:0000313" key="1">
    <source>
        <dbReference type="EMBL" id="CAH0107183.1"/>
    </source>
</evidence>
<dbReference type="InterPro" id="IPR007577">
    <property type="entry name" value="GlycoTrfase_DXD_sugar-bd_CS"/>
</dbReference>
<dbReference type="EMBL" id="CAKKLH010000257">
    <property type="protein sequence ID" value="CAH0107183.1"/>
    <property type="molecule type" value="Genomic_DNA"/>
</dbReference>
<proteinExistence type="predicted"/>
<dbReference type="InterPro" id="IPR029044">
    <property type="entry name" value="Nucleotide-diphossugar_trans"/>
</dbReference>
<dbReference type="AlphaFoldDB" id="A0A8J2RWE4"/>
<accession>A0A8J2RWE4</accession>